<dbReference type="EMBL" id="CP094529">
    <property type="protein sequence ID" value="UOE38007.1"/>
    <property type="molecule type" value="Genomic_DNA"/>
</dbReference>
<feature type="domain" description="Glycosyltransferase 2-like" evidence="1">
    <location>
        <begin position="9"/>
        <end position="119"/>
    </location>
</feature>
<reference evidence="2 3" key="1">
    <citation type="submission" date="2022-03" db="EMBL/GenBank/DDBJ databases">
        <title>Chryseobacterium sp. isolated from the Andong Sikhe.</title>
        <authorList>
            <person name="Won M."/>
            <person name="Kim S.-J."/>
            <person name="Kwon S.-W."/>
        </authorList>
    </citation>
    <scope>NUCLEOTIDE SEQUENCE [LARGE SCALE GENOMIC DNA]</scope>
    <source>
        <strain evidence="2 3">ADR-1</strain>
    </source>
</reference>
<dbReference type="InterPro" id="IPR029044">
    <property type="entry name" value="Nucleotide-diphossugar_trans"/>
</dbReference>
<keyword evidence="3" id="KW-1185">Reference proteome</keyword>
<dbReference type="EC" id="2.4.-.-" evidence="2"/>
<dbReference type="CDD" id="cd00761">
    <property type="entry name" value="Glyco_tranf_GTA_type"/>
    <property type="match status" value="1"/>
</dbReference>
<keyword evidence="2" id="KW-0328">Glycosyltransferase</keyword>
<evidence type="ECO:0000313" key="2">
    <source>
        <dbReference type="EMBL" id="UOE38007.1"/>
    </source>
</evidence>
<accession>A0ABY4BFU5</accession>
<dbReference type="PANTHER" id="PTHR22916">
    <property type="entry name" value="GLYCOSYLTRANSFERASE"/>
    <property type="match status" value="1"/>
</dbReference>
<dbReference type="GO" id="GO:0016757">
    <property type="term" value="F:glycosyltransferase activity"/>
    <property type="evidence" value="ECO:0007669"/>
    <property type="project" value="UniProtKB-KW"/>
</dbReference>
<dbReference type="SUPFAM" id="SSF53448">
    <property type="entry name" value="Nucleotide-diphospho-sugar transferases"/>
    <property type="match status" value="1"/>
</dbReference>
<gene>
    <name evidence="2" type="ORF">MTP08_13285</name>
</gene>
<dbReference type="Pfam" id="PF00535">
    <property type="entry name" value="Glycos_transf_2"/>
    <property type="match status" value="1"/>
</dbReference>
<dbReference type="Proteomes" id="UP000831068">
    <property type="component" value="Chromosome"/>
</dbReference>
<dbReference type="RefSeq" id="WP_243576349.1">
    <property type="nucleotide sequence ID" value="NZ_CP094529.1"/>
</dbReference>
<evidence type="ECO:0000259" key="1">
    <source>
        <dbReference type="Pfam" id="PF00535"/>
    </source>
</evidence>
<sequence>MKTSKPLFSIIVPIYNVEKYILKCIDSIISQSFSDFELLIVDDESPDDSVALINANFEDTRIKILSKKNGGLGDARNYGLRHAEGDYVWFLDSDDYTKDSDALLKLQKAILKTKKQTEILVFNMDVVFENSDRSDYIVENASENTEMLTGFDYIDKYNVFPYNVPSQCYKKGFLVDNQFYFIRDLFFEDIYLNLDIYHKARYVFGIKETLYTYNRRDNSITGSQTNSKHLLSQAKVLAKVHKFYKDKLLPNKYLIDRIQIEYDRTKNFYRSFDKLIDSELNVILKSIKIPTRKNETLTRKLEKLLFSLFPILVLKNQFFFRKLNTLANLIKKNDCEK</sequence>
<name>A0ABY4BFU5_9FLAO</name>
<proteinExistence type="predicted"/>
<dbReference type="Gene3D" id="3.90.550.10">
    <property type="entry name" value="Spore Coat Polysaccharide Biosynthesis Protein SpsA, Chain A"/>
    <property type="match status" value="1"/>
</dbReference>
<evidence type="ECO:0000313" key="3">
    <source>
        <dbReference type="Proteomes" id="UP000831068"/>
    </source>
</evidence>
<protein>
    <submittedName>
        <fullName evidence="2">Glycosyltransferase</fullName>
        <ecNumber evidence="2">2.4.-.-</ecNumber>
    </submittedName>
</protein>
<dbReference type="PANTHER" id="PTHR22916:SF3">
    <property type="entry name" value="UDP-GLCNAC:BETAGAL BETA-1,3-N-ACETYLGLUCOSAMINYLTRANSFERASE-LIKE PROTEIN 1"/>
    <property type="match status" value="1"/>
</dbReference>
<organism evidence="2 3">
    <name type="scientific">Chryseobacterium oryzae</name>
    <dbReference type="NCBI Taxonomy" id="2929799"/>
    <lineage>
        <taxon>Bacteria</taxon>
        <taxon>Pseudomonadati</taxon>
        <taxon>Bacteroidota</taxon>
        <taxon>Flavobacteriia</taxon>
        <taxon>Flavobacteriales</taxon>
        <taxon>Weeksellaceae</taxon>
        <taxon>Chryseobacterium group</taxon>
        <taxon>Chryseobacterium</taxon>
    </lineage>
</organism>
<dbReference type="InterPro" id="IPR001173">
    <property type="entry name" value="Glyco_trans_2-like"/>
</dbReference>
<keyword evidence="2" id="KW-0808">Transferase</keyword>